<evidence type="ECO:0000259" key="1">
    <source>
        <dbReference type="Pfam" id="PF13480"/>
    </source>
</evidence>
<dbReference type="Gene3D" id="3.40.630.30">
    <property type="match status" value="1"/>
</dbReference>
<proteinExistence type="predicted"/>
<dbReference type="Pfam" id="PF13480">
    <property type="entry name" value="Acetyltransf_6"/>
    <property type="match status" value="1"/>
</dbReference>
<sequence length="347" mass="38529">MSPHFVLPALQHLDAGASVVLMWVERAAGGLKELAAVGVFRRCLASRVFPWPHLSAYQSEHTYLGGLLVDGDAVGPVVEAIRGFLARPGCVWKGLELPKVDTTGKLAEAVRQVAQQHRLPAQLLGPQERSMLTVAGCGEDLLRETLGKKLNEINRCMRRLAEQGEVRWHCLRKDIPEASVEDFLRLEHLGWKGESGTSMRSTKAGEDFFRDMVARFDRDGRALFTELRVDGRAVASTCNFVSGSMGFAFKVGWDPELRKLGPGMLNEVEFIRQVRTHCPDLAAFDSGASADSFINRLWPDRRSLGLLLMPSSRMASCALTATRRLRDSRQARRPKPEIDAIIQQVEA</sequence>
<dbReference type="InterPro" id="IPR038740">
    <property type="entry name" value="BioF2-like_GNAT_dom"/>
</dbReference>
<evidence type="ECO:0000313" key="2">
    <source>
        <dbReference type="EMBL" id="NYG31980.1"/>
    </source>
</evidence>
<dbReference type="InterPro" id="IPR016181">
    <property type="entry name" value="Acyl_CoA_acyltransferase"/>
</dbReference>
<dbReference type="Proteomes" id="UP000518288">
    <property type="component" value="Unassembled WGS sequence"/>
</dbReference>
<evidence type="ECO:0000313" key="3">
    <source>
        <dbReference type="Proteomes" id="UP000518288"/>
    </source>
</evidence>
<dbReference type="SUPFAM" id="SSF55729">
    <property type="entry name" value="Acyl-CoA N-acyltransferases (Nat)"/>
    <property type="match status" value="1"/>
</dbReference>
<gene>
    <name evidence="2" type="ORF">BDD16_000966</name>
</gene>
<feature type="domain" description="BioF2-like acetyltransferase" evidence="1">
    <location>
        <begin position="148"/>
        <end position="291"/>
    </location>
</feature>
<reference evidence="2 3" key="1">
    <citation type="submission" date="2020-07" db="EMBL/GenBank/DDBJ databases">
        <title>Genomic Encyclopedia of Archaeal and Bacterial Type Strains, Phase II (KMG-II): from individual species to whole genera.</title>
        <authorList>
            <person name="Goeker M."/>
        </authorList>
    </citation>
    <scope>NUCLEOTIDE SEQUENCE [LARGE SCALE GENOMIC DNA]</scope>
    <source>
        <strain evidence="2 3">DSM 21226</strain>
    </source>
</reference>
<comment type="caution">
    <text evidence="2">The sequence shown here is derived from an EMBL/GenBank/DDBJ whole genome shotgun (WGS) entry which is preliminary data.</text>
</comment>
<name>A0A7Y9UIR1_9BURK</name>
<accession>A0A7Y9UIR1</accession>
<dbReference type="GO" id="GO:0016740">
    <property type="term" value="F:transferase activity"/>
    <property type="evidence" value="ECO:0007669"/>
    <property type="project" value="UniProtKB-KW"/>
</dbReference>
<keyword evidence="2" id="KW-0808">Transferase</keyword>
<dbReference type="EMBL" id="JACCFH010000001">
    <property type="protein sequence ID" value="NYG31980.1"/>
    <property type="molecule type" value="Genomic_DNA"/>
</dbReference>
<protein>
    <submittedName>
        <fullName evidence="2">CelD/BcsL family acetyltransferase involved in cellulose biosynthesis</fullName>
    </submittedName>
</protein>
<keyword evidence="3" id="KW-1185">Reference proteome</keyword>
<dbReference type="RefSeq" id="WP_179632922.1">
    <property type="nucleotide sequence ID" value="NZ_CAXYYM010000071.1"/>
</dbReference>
<organism evidence="2 3">
    <name type="scientific">Sphaerotilus montanus</name>
    <dbReference type="NCBI Taxonomy" id="522889"/>
    <lineage>
        <taxon>Bacteria</taxon>
        <taxon>Pseudomonadati</taxon>
        <taxon>Pseudomonadota</taxon>
        <taxon>Betaproteobacteria</taxon>
        <taxon>Burkholderiales</taxon>
        <taxon>Sphaerotilaceae</taxon>
        <taxon>Sphaerotilus</taxon>
    </lineage>
</organism>
<dbReference type="AlphaFoldDB" id="A0A7Y9UIR1"/>